<dbReference type="InterPro" id="IPR018247">
    <property type="entry name" value="EF_Hand_1_Ca_BS"/>
</dbReference>
<dbReference type="PANTHER" id="PTHR24217:SF9">
    <property type="entry name" value="SYNAPTOPODIN-2"/>
    <property type="match status" value="1"/>
</dbReference>
<keyword evidence="5" id="KW-0479">Metal-binding</keyword>
<feature type="region of interest" description="Disordered" evidence="8">
    <location>
        <begin position="533"/>
        <end position="631"/>
    </location>
</feature>
<proteinExistence type="inferred from homology"/>
<dbReference type="AlphaFoldDB" id="A0AA88Q2R2"/>
<feature type="region of interest" description="Disordered" evidence="8">
    <location>
        <begin position="353"/>
        <end position="385"/>
    </location>
</feature>
<feature type="region of interest" description="Disordered" evidence="8">
    <location>
        <begin position="760"/>
        <end position="817"/>
    </location>
</feature>
<dbReference type="Pfam" id="PF13202">
    <property type="entry name" value="EF-hand_5"/>
    <property type="match status" value="2"/>
</dbReference>
<evidence type="ECO:0000256" key="3">
    <source>
        <dbReference type="ARBA" id="ARBA00022490"/>
    </source>
</evidence>
<dbReference type="PANTHER" id="PTHR24217">
    <property type="entry name" value="PUTATIVE-RELATED"/>
    <property type="match status" value="1"/>
</dbReference>
<dbReference type="Pfam" id="PF05556">
    <property type="entry name" value="Calsarcin"/>
    <property type="match status" value="1"/>
</dbReference>
<dbReference type="InterPro" id="IPR051976">
    <property type="entry name" value="Synaptopodin_domain"/>
</dbReference>
<dbReference type="SMART" id="SM00054">
    <property type="entry name" value="EFh"/>
    <property type="match status" value="2"/>
</dbReference>
<evidence type="ECO:0000256" key="7">
    <source>
        <dbReference type="ARBA" id="ARBA00038161"/>
    </source>
</evidence>
<dbReference type="InterPro" id="IPR002048">
    <property type="entry name" value="EF_hand_dom"/>
</dbReference>
<feature type="compositionally biased region" description="Polar residues" evidence="8">
    <location>
        <begin position="765"/>
        <end position="783"/>
    </location>
</feature>
<keyword evidence="11" id="KW-1185">Reference proteome</keyword>
<dbReference type="SUPFAM" id="SSF47473">
    <property type="entry name" value="EF-hand"/>
    <property type="match status" value="1"/>
</dbReference>
<feature type="region of interest" description="Disordered" evidence="8">
    <location>
        <begin position="471"/>
        <end position="502"/>
    </location>
</feature>
<feature type="domain" description="EF-hand" evidence="9">
    <location>
        <begin position="95"/>
        <end position="130"/>
    </location>
</feature>
<keyword evidence="3" id="KW-0963">Cytoplasm</keyword>
<dbReference type="PROSITE" id="PS50222">
    <property type="entry name" value="EF_HAND_2"/>
    <property type="match status" value="2"/>
</dbReference>
<feature type="region of interest" description="Disordered" evidence="8">
    <location>
        <begin position="704"/>
        <end position="728"/>
    </location>
</feature>
<dbReference type="GO" id="GO:0030018">
    <property type="term" value="C:Z disc"/>
    <property type="evidence" value="ECO:0007669"/>
    <property type="project" value="InterPro"/>
</dbReference>
<dbReference type="PROSITE" id="PS00018">
    <property type="entry name" value="EF_HAND_1"/>
    <property type="match status" value="2"/>
</dbReference>
<feature type="compositionally biased region" description="Polar residues" evidence="8">
    <location>
        <begin position="791"/>
        <end position="801"/>
    </location>
</feature>
<evidence type="ECO:0000313" key="10">
    <source>
        <dbReference type="EMBL" id="KAK2908834.1"/>
    </source>
</evidence>
<dbReference type="Proteomes" id="UP001187343">
    <property type="component" value="Unassembled WGS sequence"/>
</dbReference>
<organism evidence="10 11">
    <name type="scientific">Cirrhinus molitorella</name>
    <name type="common">mud carp</name>
    <dbReference type="NCBI Taxonomy" id="172907"/>
    <lineage>
        <taxon>Eukaryota</taxon>
        <taxon>Metazoa</taxon>
        <taxon>Chordata</taxon>
        <taxon>Craniata</taxon>
        <taxon>Vertebrata</taxon>
        <taxon>Euteleostomi</taxon>
        <taxon>Actinopterygii</taxon>
        <taxon>Neopterygii</taxon>
        <taxon>Teleostei</taxon>
        <taxon>Ostariophysi</taxon>
        <taxon>Cypriniformes</taxon>
        <taxon>Cyprinidae</taxon>
        <taxon>Labeoninae</taxon>
        <taxon>Labeonini</taxon>
        <taxon>Cirrhinus</taxon>
    </lineage>
</organism>
<evidence type="ECO:0000256" key="5">
    <source>
        <dbReference type="ARBA" id="ARBA00022723"/>
    </source>
</evidence>
<dbReference type="GO" id="GO:0005634">
    <property type="term" value="C:nucleus"/>
    <property type="evidence" value="ECO:0007669"/>
    <property type="project" value="TreeGrafter"/>
</dbReference>
<name>A0AA88Q2R2_9TELE</name>
<evidence type="ECO:0000256" key="4">
    <source>
        <dbReference type="ARBA" id="ARBA00022553"/>
    </source>
</evidence>
<keyword evidence="6" id="KW-0106">Calcium</keyword>
<dbReference type="Gene3D" id="1.10.238.10">
    <property type="entry name" value="EF-hand"/>
    <property type="match status" value="1"/>
</dbReference>
<dbReference type="CDD" id="cd00051">
    <property type="entry name" value="EFh"/>
    <property type="match status" value="1"/>
</dbReference>
<evidence type="ECO:0000256" key="1">
    <source>
        <dbReference type="ARBA" id="ARBA00004496"/>
    </source>
</evidence>
<accession>A0AA88Q2R2</accession>
<feature type="domain" description="EF-hand" evidence="9">
    <location>
        <begin position="131"/>
        <end position="166"/>
    </location>
</feature>
<feature type="region of interest" description="Disordered" evidence="8">
    <location>
        <begin position="1007"/>
        <end position="1055"/>
    </location>
</feature>
<feature type="compositionally biased region" description="Polar residues" evidence="8">
    <location>
        <begin position="591"/>
        <end position="620"/>
    </location>
</feature>
<dbReference type="GO" id="GO:0032233">
    <property type="term" value="P:positive regulation of actin filament bundle assembly"/>
    <property type="evidence" value="ECO:0007669"/>
    <property type="project" value="TreeGrafter"/>
</dbReference>
<evidence type="ECO:0000256" key="2">
    <source>
        <dbReference type="ARBA" id="ARBA00009126"/>
    </source>
</evidence>
<reference evidence="10" key="1">
    <citation type="submission" date="2023-08" db="EMBL/GenBank/DDBJ databases">
        <title>Chromosome-level Genome Assembly of mud carp (Cirrhinus molitorella).</title>
        <authorList>
            <person name="Liu H."/>
        </authorList>
    </citation>
    <scope>NUCLEOTIDE SEQUENCE</scope>
    <source>
        <strain evidence="10">Prfri</strain>
        <tissue evidence="10">Muscle</tissue>
    </source>
</reference>
<sequence>MSSRRRRCKRQLIKFTQHIARLITGTLNSDNEDEEQESTTVRYHPENLEQLQSQTHFSRQELQLLYRGFKNDCPSGVVNEDTFKNIYALFFPLGDSSKYAQFLFNAFDKDKNGSLSFEELVCDLSVLLRGTTEEKLNWAFNLYDINKDGHITKEEVEKRQKKRRRRKRRRRERCGTFCVSSGIQVQGAEQAEWWGTASLTELIRLSRHQARQARVGWKPQYCFELQQNFKVQSELNLETMEHLPQTKGKGVLMFAKRRQRMDELSAEQEEMRQKSIPVDAVVEPEGEMFKPPPQEESKQAPQDIYVRQQKQYQDIQPFQQQMLPQSANGMNGLDPYQSSAVSKSLVSNRTAKPFLGGHNQGQKTFSTVRGVSSPTPKKPENIFKVPVPVNTTPQVWSPTSDIIASRDERIAIPAIKTGILPETKRRGAHKTDSKEMPRVQKKGDQKCLTESVPEEDFLSLGAEACNFMQAPTIRQKNPPPVLPKPVINPAHPPWSEEGHVVSQSPFAASSSVPVLGHNQVQAVPYQNLPRLQPAGKARSSLSSQPIPRQPSPAWVPSHSPDLHQSAWTPEPHQAHHTPGPSQSKTPWIKSSDGNSVTSCPPQHLSTYFQGSKAPSSSPKGYTSDAGAPEGLNLKGKGAELFARRQSRMEKFVVDDETVRANKARSSSPTFSMPGTWKYSSNVRAPPPVSYNPILSPFYPLAAVKQPPPATSPKIKSKENKEKKNPPLKHLNVLDVLKHQPYQLNSSLFTYNSTPEAKEAAYEPSTAFSPSPNSFQSVKQNPSKATGEVFSRSRSLSYPQRLSSVSPPSPVSTPGVHSIRQSLNRQYSWVEQPKKPLSSVEAVSQSPFSPVESKIPATHRKSLPETPAEWKQRVFYESVCGPQERGPVIAVTSTTNNFSSVTKEPIVYGPPFRPAQPLVTSKSTLSVPERKKQAAALCHEVHGGANGFTMDLGKKLSTPKDIMLEELSLLSNRGSRLFKMRQRRSEKYTFESIQNEANAMFNNENQANAENSENKGLASKTPPNTPDPRNPANPENIAPGYGGPLTNIPPERFNATAMPKSYHSPWEEAIINDPTLAETLKVHMPLPEPKPELPDYKSFNRVATPFGGFEKAPRGITFKLPEVDLNAPRYPELQDPTAKRPTFNRIAQGWISDGTPLILPTVSLEPFEIPESDDL</sequence>
<comment type="similarity">
    <text evidence="2">Belongs to the myozenin family.</text>
</comment>
<comment type="subcellular location">
    <subcellularLocation>
        <location evidence="1">Cytoplasm</location>
    </subcellularLocation>
</comment>
<evidence type="ECO:0000256" key="6">
    <source>
        <dbReference type="ARBA" id="ARBA00022837"/>
    </source>
</evidence>
<dbReference type="PRINTS" id="PR00450">
    <property type="entry name" value="RECOVERIN"/>
</dbReference>
<protein>
    <recommendedName>
        <fullName evidence="9">EF-hand domain-containing protein</fullName>
    </recommendedName>
</protein>
<gene>
    <name evidence="10" type="ORF">Q8A67_004671</name>
</gene>
<dbReference type="EMBL" id="JAUYZG010000004">
    <property type="protein sequence ID" value="KAK2908834.1"/>
    <property type="molecule type" value="Genomic_DNA"/>
</dbReference>
<feature type="compositionally biased region" description="Basic and acidic residues" evidence="8">
    <location>
        <begin position="715"/>
        <end position="724"/>
    </location>
</feature>
<dbReference type="InterPro" id="IPR008438">
    <property type="entry name" value="MYOZ"/>
</dbReference>
<feature type="region of interest" description="Disordered" evidence="8">
    <location>
        <begin position="423"/>
        <end position="447"/>
    </location>
</feature>
<comment type="caution">
    <text evidence="10">The sequence shown here is derived from an EMBL/GenBank/DDBJ whole genome shotgun (WGS) entry which is preliminary data.</text>
</comment>
<evidence type="ECO:0000256" key="8">
    <source>
        <dbReference type="SAM" id="MobiDB-lite"/>
    </source>
</evidence>
<comment type="similarity">
    <text evidence="7">Belongs to the synaptopodin family.</text>
</comment>
<keyword evidence="4" id="KW-0597">Phosphoprotein</keyword>
<evidence type="ECO:0000313" key="11">
    <source>
        <dbReference type="Proteomes" id="UP001187343"/>
    </source>
</evidence>
<dbReference type="GO" id="GO:0015629">
    <property type="term" value="C:actin cytoskeleton"/>
    <property type="evidence" value="ECO:0007669"/>
    <property type="project" value="TreeGrafter"/>
</dbReference>
<dbReference type="GO" id="GO:0005509">
    <property type="term" value="F:calcium ion binding"/>
    <property type="evidence" value="ECO:0007669"/>
    <property type="project" value="InterPro"/>
</dbReference>
<evidence type="ECO:0000259" key="9">
    <source>
        <dbReference type="PROSITE" id="PS50222"/>
    </source>
</evidence>
<feature type="compositionally biased region" description="Polar residues" evidence="8">
    <location>
        <begin position="360"/>
        <end position="375"/>
    </location>
</feature>
<dbReference type="GO" id="GO:0003779">
    <property type="term" value="F:actin binding"/>
    <property type="evidence" value="ECO:0007669"/>
    <property type="project" value="TreeGrafter"/>
</dbReference>
<dbReference type="InterPro" id="IPR011992">
    <property type="entry name" value="EF-hand-dom_pair"/>
</dbReference>